<proteinExistence type="predicted"/>
<feature type="transmembrane region" description="Helical" evidence="7">
    <location>
        <begin position="349"/>
        <end position="371"/>
    </location>
</feature>
<evidence type="ECO:0000313" key="8">
    <source>
        <dbReference type="EMBL" id="GAA4093302.1"/>
    </source>
</evidence>
<reference evidence="9" key="1">
    <citation type="journal article" date="2019" name="Int. J. Syst. Evol. Microbiol.">
        <title>The Global Catalogue of Microorganisms (GCM) 10K type strain sequencing project: providing services to taxonomists for standard genome sequencing and annotation.</title>
        <authorList>
            <consortium name="The Broad Institute Genomics Platform"/>
            <consortium name="The Broad Institute Genome Sequencing Center for Infectious Disease"/>
            <person name="Wu L."/>
            <person name="Ma J."/>
        </authorList>
    </citation>
    <scope>NUCLEOTIDE SEQUENCE [LARGE SCALE GENOMIC DNA]</scope>
    <source>
        <strain evidence="9">JCM 17304</strain>
    </source>
</reference>
<feature type="transmembrane region" description="Helical" evidence="7">
    <location>
        <begin position="81"/>
        <end position="107"/>
    </location>
</feature>
<dbReference type="Proteomes" id="UP001500392">
    <property type="component" value="Unassembled WGS sequence"/>
</dbReference>
<evidence type="ECO:0000256" key="6">
    <source>
        <dbReference type="ARBA" id="ARBA00023136"/>
    </source>
</evidence>
<accession>A0ABP7WNY5</accession>
<keyword evidence="3" id="KW-1003">Cell membrane</keyword>
<evidence type="ECO:0000256" key="3">
    <source>
        <dbReference type="ARBA" id="ARBA00022475"/>
    </source>
</evidence>
<gene>
    <name evidence="8" type="ORF">GCM10022414_16320</name>
</gene>
<keyword evidence="5 7" id="KW-1133">Transmembrane helix</keyword>
<evidence type="ECO:0000256" key="5">
    <source>
        <dbReference type="ARBA" id="ARBA00022989"/>
    </source>
</evidence>
<dbReference type="InterPro" id="IPR010290">
    <property type="entry name" value="TM_effector"/>
</dbReference>
<organism evidence="8 9">
    <name type="scientific">Zhongshania borealis</name>
    <dbReference type="NCBI Taxonomy" id="889488"/>
    <lineage>
        <taxon>Bacteria</taxon>
        <taxon>Pseudomonadati</taxon>
        <taxon>Pseudomonadota</taxon>
        <taxon>Gammaproteobacteria</taxon>
        <taxon>Cellvibrionales</taxon>
        <taxon>Spongiibacteraceae</taxon>
        <taxon>Zhongshania</taxon>
    </lineage>
</organism>
<name>A0ABP7WNY5_9GAMM</name>
<evidence type="ECO:0000313" key="9">
    <source>
        <dbReference type="Proteomes" id="UP001500392"/>
    </source>
</evidence>
<dbReference type="InterPro" id="IPR036259">
    <property type="entry name" value="MFS_trans_sf"/>
</dbReference>
<keyword evidence="9" id="KW-1185">Reference proteome</keyword>
<comment type="subcellular location">
    <subcellularLocation>
        <location evidence="1">Cell membrane</location>
        <topology evidence="1">Multi-pass membrane protein</topology>
    </subcellularLocation>
</comment>
<feature type="transmembrane region" description="Helical" evidence="7">
    <location>
        <begin position="55"/>
        <end position="75"/>
    </location>
</feature>
<dbReference type="PANTHER" id="PTHR23513">
    <property type="entry name" value="INTEGRAL MEMBRANE EFFLUX PROTEIN-RELATED"/>
    <property type="match status" value="1"/>
</dbReference>
<feature type="transmembrane region" description="Helical" evidence="7">
    <location>
        <begin position="149"/>
        <end position="167"/>
    </location>
</feature>
<keyword evidence="6 7" id="KW-0472">Membrane</keyword>
<dbReference type="PANTHER" id="PTHR23513:SF11">
    <property type="entry name" value="STAPHYLOFERRIN A TRANSPORTER"/>
    <property type="match status" value="1"/>
</dbReference>
<dbReference type="Pfam" id="PF05977">
    <property type="entry name" value="MFS_3"/>
    <property type="match status" value="1"/>
</dbReference>
<feature type="transmembrane region" description="Helical" evidence="7">
    <location>
        <begin position="22"/>
        <end position="43"/>
    </location>
</feature>
<dbReference type="SUPFAM" id="SSF103473">
    <property type="entry name" value="MFS general substrate transporter"/>
    <property type="match status" value="1"/>
</dbReference>
<protein>
    <submittedName>
        <fullName evidence="8">MFS transporter</fullName>
    </submittedName>
</protein>
<dbReference type="EMBL" id="BAABDM010000002">
    <property type="protein sequence ID" value="GAA4093302.1"/>
    <property type="molecule type" value="Genomic_DNA"/>
</dbReference>
<dbReference type="CDD" id="cd06173">
    <property type="entry name" value="MFS_MefA_like"/>
    <property type="match status" value="1"/>
</dbReference>
<sequence>MLAMQGQILVRSMITYELTQSAFYLGLVSFTVAIPMFLLSPFGGVMADRFERRRLIMCGRSVLILAELSILSLFVTGNLEFWQLLCSSALMGCVIPLTMPAQTAIVVDVVGKQGLQNAMALSMGGMAATRILGPTLAGVIVAITSLAGAYTAGVILYIVALCCLFGVQHSQSHHGKVQKSVVNDLMEGFRYVTDNRLILSMLLFGIVPMFLALPFQSLLVVFSNEVWPVGPSGLGLMYAVGGAGSLFGALYVAGLGKTKPRLPRMMTSIICFGIALFAFANSPWFLLALPMIFLADGFASVFNTLNNSSIQMMVPDEVRGRISSFMMMSFSVTPMGTLPMSMVADAYGVTTAVSLASVLVILVAIAFFIFCKPLRLLDPRLRENHQALNS</sequence>
<evidence type="ECO:0000256" key="7">
    <source>
        <dbReference type="SAM" id="Phobius"/>
    </source>
</evidence>
<feature type="transmembrane region" description="Helical" evidence="7">
    <location>
        <begin position="235"/>
        <end position="255"/>
    </location>
</feature>
<keyword evidence="4 7" id="KW-0812">Transmembrane</keyword>
<evidence type="ECO:0000256" key="2">
    <source>
        <dbReference type="ARBA" id="ARBA00022448"/>
    </source>
</evidence>
<comment type="caution">
    <text evidence="8">The sequence shown here is derived from an EMBL/GenBank/DDBJ whole genome shotgun (WGS) entry which is preliminary data.</text>
</comment>
<evidence type="ECO:0000256" key="4">
    <source>
        <dbReference type="ARBA" id="ARBA00022692"/>
    </source>
</evidence>
<feature type="transmembrane region" description="Helical" evidence="7">
    <location>
        <begin position="197"/>
        <end position="215"/>
    </location>
</feature>
<keyword evidence="2" id="KW-0813">Transport</keyword>
<evidence type="ECO:0000256" key="1">
    <source>
        <dbReference type="ARBA" id="ARBA00004651"/>
    </source>
</evidence>
<dbReference type="Gene3D" id="1.20.1250.20">
    <property type="entry name" value="MFS general substrate transporter like domains"/>
    <property type="match status" value="1"/>
</dbReference>